<dbReference type="OrthoDB" id="7594252at2"/>
<dbReference type="AlphaFoldDB" id="A0A1M5YPH1"/>
<dbReference type="EMBL" id="LT670817">
    <property type="protein sequence ID" value="SHI13790.1"/>
    <property type="molecule type" value="Genomic_DNA"/>
</dbReference>
<dbReference type="Proteomes" id="UP000189796">
    <property type="component" value="Chromosome I"/>
</dbReference>
<evidence type="ECO:0000313" key="2">
    <source>
        <dbReference type="Proteomes" id="UP000189796"/>
    </source>
</evidence>
<evidence type="ECO:0000313" key="1">
    <source>
        <dbReference type="EMBL" id="SHI13790.1"/>
    </source>
</evidence>
<sequence>MIHNPGRRLADVKYRSSEEILTHPCFVPARNAFVDAVLALYAGDPFLTRLILEAGRFVTFANIMCLHARYDEADRSTWPTIGRLNESMLQFGLSSPRRVEALVARLVHSGFLEMVPSRQDRRVRILTPTQRMIDHDLDWLAAHYLPLHILFPDAGFAPMVQRDRAFQLAQRLASIEFFGHGAHILASNPGVMLFMSRDAGMLILIKLIQMTHAATNESRTGLSYTNIGALFGVSRTHVREILLEAERAGFVQLSGRGGQLVQLTPAVIQVFDHFIADSLSGLDLMFRIALKTMASKKPSTHDTASSPR</sequence>
<dbReference type="RefSeq" id="WP_079606582.1">
    <property type="nucleotide sequence ID" value="NZ_LT670817.1"/>
</dbReference>
<protein>
    <submittedName>
        <fullName evidence="1">Uncharacterized protein</fullName>
    </submittedName>
</protein>
<gene>
    <name evidence="1" type="ORF">SAMN05443248_8587</name>
</gene>
<proteinExistence type="predicted"/>
<name>A0A1M5YPH1_9BRAD</name>
<reference evidence="1 2" key="1">
    <citation type="submission" date="2016-11" db="EMBL/GenBank/DDBJ databases">
        <authorList>
            <person name="Jaros S."/>
            <person name="Januszkiewicz K."/>
            <person name="Wedrychowicz H."/>
        </authorList>
    </citation>
    <scope>NUCLEOTIDE SEQUENCE [LARGE SCALE GENOMIC DNA]</scope>
    <source>
        <strain evidence="1 2">GAS138</strain>
    </source>
</reference>
<organism evidence="1 2">
    <name type="scientific">Bradyrhizobium erythrophlei</name>
    <dbReference type="NCBI Taxonomy" id="1437360"/>
    <lineage>
        <taxon>Bacteria</taxon>
        <taxon>Pseudomonadati</taxon>
        <taxon>Pseudomonadota</taxon>
        <taxon>Alphaproteobacteria</taxon>
        <taxon>Hyphomicrobiales</taxon>
        <taxon>Nitrobacteraceae</taxon>
        <taxon>Bradyrhizobium</taxon>
    </lineage>
</organism>
<accession>A0A1M5YPH1</accession>